<dbReference type="CDD" id="cd04301">
    <property type="entry name" value="NAT_SF"/>
    <property type="match status" value="1"/>
</dbReference>
<accession>A0A939J7Z1</accession>
<evidence type="ECO:0000313" key="2">
    <source>
        <dbReference type="EMBL" id="MBO0343808.1"/>
    </source>
</evidence>
<feature type="domain" description="N-acetyltransferase" evidence="1">
    <location>
        <begin position="19"/>
        <end position="174"/>
    </location>
</feature>
<evidence type="ECO:0000259" key="1">
    <source>
        <dbReference type="PROSITE" id="PS51186"/>
    </source>
</evidence>
<dbReference type="Pfam" id="PF00583">
    <property type="entry name" value="Acetyltransf_1"/>
    <property type="match status" value="1"/>
</dbReference>
<dbReference type="InterPro" id="IPR000182">
    <property type="entry name" value="GNAT_dom"/>
</dbReference>
<name>A0A939J7Z1_9HYPH</name>
<dbReference type="Proteomes" id="UP000664779">
    <property type="component" value="Unassembled WGS sequence"/>
</dbReference>
<gene>
    <name evidence="2" type="ORF">J0X15_01125</name>
</gene>
<dbReference type="InterPro" id="IPR016890">
    <property type="entry name" value="UCP028520"/>
</dbReference>
<dbReference type="EMBL" id="JAFLNF010000001">
    <property type="protein sequence ID" value="MBO0343808.1"/>
    <property type="molecule type" value="Genomic_DNA"/>
</dbReference>
<dbReference type="AlphaFoldDB" id="A0A939J7Z1"/>
<dbReference type="PROSITE" id="PS51186">
    <property type="entry name" value="GNAT"/>
    <property type="match status" value="1"/>
</dbReference>
<evidence type="ECO:0000313" key="3">
    <source>
        <dbReference type="Proteomes" id="UP000664779"/>
    </source>
</evidence>
<sequence length="174" mass="19497">MSPASSDPSSPVAAPAEGLSIREYRTGDLASLISMNNKAVPAVNDLSAEELVDQIAQARTCLVAAEGEALLGFLLCYAEKMDYDSRNYLWLNERLDRFFYTDRICVDEDQRGRRIGEKLYQALFAKFETEAVPFCCEVNTRPANPGSLRFHKRLGFEEIGEAEMGDKAVVYLKR</sequence>
<dbReference type="InterPro" id="IPR016181">
    <property type="entry name" value="Acyl_CoA_acyltransferase"/>
</dbReference>
<dbReference type="PIRSF" id="PIRSF028520">
    <property type="entry name" value="UCP028520"/>
    <property type="match status" value="1"/>
</dbReference>
<organism evidence="2 3">
    <name type="scientific">Roseibium limicola</name>
    <dbReference type="NCBI Taxonomy" id="2816037"/>
    <lineage>
        <taxon>Bacteria</taxon>
        <taxon>Pseudomonadati</taxon>
        <taxon>Pseudomonadota</taxon>
        <taxon>Alphaproteobacteria</taxon>
        <taxon>Hyphomicrobiales</taxon>
        <taxon>Stappiaceae</taxon>
        <taxon>Roseibium</taxon>
    </lineage>
</organism>
<proteinExistence type="predicted"/>
<protein>
    <submittedName>
        <fullName evidence="2">GNAT family N-acetyltransferase</fullName>
    </submittedName>
</protein>
<keyword evidence="3" id="KW-1185">Reference proteome</keyword>
<dbReference type="GO" id="GO:0016747">
    <property type="term" value="F:acyltransferase activity, transferring groups other than amino-acyl groups"/>
    <property type="evidence" value="ECO:0007669"/>
    <property type="project" value="InterPro"/>
</dbReference>
<dbReference type="SUPFAM" id="SSF55729">
    <property type="entry name" value="Acyl-CoA N-acyltransferases (Nat)"/>
    <property type="match status" value="1"/>
</dbReference>
<comment type="caution">
    <text evidence="2">The sequence shown here is derived from an EMBL/GenBank/DDBJ whole genome shotgun (WGS) entry which is preliminary data.</text>
</comment>
<dbReference type="Gene3D" id="3.40.630.30">
    <property type="match status" value="1"/>
</dbReference>
<reference evidence="2" key="1">
    <citation type="submission" date="2021-03" db="EMBL/GenBank/DDBJ databases">
        <title>Roseibium sp. CAU 1637 isolated from Incheon.</title>
        <authorList>
            <person name="Kim W."/>
        </authorList>
    </citation>
    <scope>NUCLEOTIDE SEQUENCE</scope>
    <source>
        <strain evidence="2">CAU 1637</strain>
    </source>
</reference>